<reference evidence="1 2" key="1">
    <citation type="submission" date="2020-08" db="EMBL/GenBank/DDBJ databases">
        <title>Genomic Encyclopedia of Archaeal and Bacterial Type Strains, Phase II (KMG-II): from individual species to whole genera.</title>
        <authorList>
            <person name="Goeker M."/>
        </authorList>
    </citation>
    <scope>NUCLEOTIDE SEQUENCE [LARGE SCALE GENOMIC DNA]</scope>
    <source>
        <strain evidence="1 2">5AG</strain>
    </source>
</reference>
<dbReference type="Proteomes" id="UP000553442">
    <property type="component" value="Unassembled WGS sequence"/>
</dbReference>
<accession>A0A7W5K6G1</accession>
<dbReference type="EMBL" id="JACHZF010000050">
    <property type="protein sequence ID" value="MBB3332710.1"/>
    <property type="molecule type" value="Genomic_DNA"/>
</dbReference>
<name>A0A7W5K6G1_9GAMM</name>
<organism evidence="1 2">
    <name type="scientific">Halomonas campaniensis</name>
    <dbReference type="NCBI Taxonomy" id="213554"/>
    <lineage>
        <taxon>Bacteria</taxon>
        <taxon>Pseudomonadati</taxon>
        <taxon>Pseudomonadota</taxon>
        <taxon>Gammaproteobacteria</taxon>
        <taxon>Oceanospirillales</taxon>
        <taxon>Halomonadaceae</taxon>
        <taxon>Halomonas</taxon>
    </lineage>
</organism>
<proteinExistence type="predicted"/>
<evidence type="ECO:0000313" key="2">
    <source>
        <dbReference type="Proteomes" id="UP000553442"/>
    </source>
</evidence>
<keyword evidence="2" id="KW-1185">Reference proteome</keyword>
<dbReference type="AlphaFoldDB" id="A0A7W5K6G1"/>
<evidence type="ECO:0000313" key="1">
    <source>
        <dbReference type="EMBL" id="MBB3332710.1"/>
    </source>
</evidence>
<sequence>MLASTEAWLAARKLRNQLIHEYMQDPVAFAEALASARQFSLMLMATYNSLRDYAEQRMSLDGSLPEALVLPDQHPR</sequence>
<dbReference type="SUPFAM" id="SSF81593">
    <property type="entry name" value="Nucleotidyltransferase substrate binding subunit/domain"/>
    <property type="match status" value="1"/>
</dbReference>
<comment type="caution">
    <text evidence="1">The sequence shown here is derived from an EMBL/GenBank/DDBJ whole genome shotgun (WGS) entry which is preliminary data.</text>
</comment>
<dbReference type="RefSeq" id="WP_183334469.1">
    <property type="nucleotide sequence ID" value="NZ_JACHZF010000050.1"/>
</dbReference>
<protein>
    <submittedName>
        <fullName evidence="1">Vancomycin permeability regulator SanA</fullName>
    </submittedName>
</protein>
<gene>
    <name evidence="1" type="ORF">BDK63_003611</name>
</gene>